<accession>A0A6A1TNR9</accession>
<dbReference type="GO" id="GO:0005198">
    <property type="term" value="F:structural molecule activity"/>
    <property type="evidence" value="ECO:0007669"/>
    <property type="project" value="InterPro"/>
</dbReference>
<reference evidence="2 3" key="1">
    <citation type="submission" date="2019-09" db="EMBL/GenBank/DDBJ databases">
        <title>Genome sequencing of Ng87 strain.</title>
        <authorList>
            <person name="Karasev E.S."/>
            <person name="Andronov E."/>
        </authorList>
    </citation>
    <scope>NUCLEOTIDE SEQUENCE [LARGE SCALE GENOMIC DNA]</scope>
    <source>
        <strain evidence="2 3">Ng87</strain>
    </source>
</reference>
<dbReference type="RefSeq" id="WP_151041887.1">
    <property type="nucleotide sequence ID" value="NZ_VZUL01000002.1"/>
</dbReference>
<feature type="region of interest" description="Disordered" evidence="1">
    <location>
        <begin position="477"/>
        <end position="510"/>
    </location>
</feature>
<evidence type="ECO:0000256" key="1">
    <source>
        <dbReference type="SAM" id="MobiDB-lite"/>
    </source>
</evidence>
<evidence type="ECO:0000313" key="3">
    <source>
        <dbReference type="Proteomes" id="UP000386575"/>
    </source>
</evidence>
<comment type="caution">
    <text evidence="2">The sequence shown here is derived from an EMBL/GenBank/DDBJ whole genome shotgun (WGS) entry which is preliminary data.</text>
</comment>
<protein>
    <submittedName>
        <fullName evidence="2">Phage portal protein</fullName>
    </submittedName>
</protein>
<sequence>MAKQNLLDRAIGWVAPSAGVKRLRQRAAIDIMTRGYDGANRDRLNMGWRTTNASAQAEVVAAGTLLRDRMRDLVRNNPYAANAIAVLVTHAVGAGIVPRSKDRKLNELFAQWLRQCDADGHLGFHGIVSLATREMLESGTGIIRRRRRRAEDGLAVPLQLQVLEVDHLDAAKNGDLTNGRRGVLGIEYDLLGKTTAYWMFPQHPGNTSLYSTTSMTSVPVPSDDVAFAFVKQRAGQPLGVPWGHAVISSLHTLAAYEEAELVRKRLEACMVGVVTGGDEEAGVGIVLGENEVPGIYNNDGEIVEKVEPGTIYHARGGRDIKFSQPAATAGYDAYKTSMLHTIAAGFHVPHALLTGRLDKVNYSSSKVGLETFKRTIDDLQWQVIIPMICQPLWDWFCEAAYFAGKSKSMKVPVEWSPPRFPSADEAKDVAARVAAMRSGLLNPMVAIAETGYTPDEVIAGYVEWHKMLDDKGLIFDSDPRRMSQAGQTQQDTGGEDADNAGASGNGEDTS</sequence>
<dbReference type="InterPro" id="IPR006429">
    <property type="entry name" value="Phage_lambda_portal"/>
</dbReference>
<dbReference type="AlphaFoldDB" id="A0A6A1TNR9"/>
<dbReference type="Pfam" id="PF05136">
    <property type="entry name" value="Phage_portal_2"/>
    <property type="match status" value="1"/>
</dbReference>
<organism evidence="2 3">
    <name type="scientific">Neorhizobium galegae</name>
    <name type="common">Rhizobium galegae</name>
    <dbReference type="NCBI Taxonomy" id="399"/>
    <lineage>
        <taxon>Bacteria</taxon>
        <taxon>Pseudomonadati</taxon>
        <taxon>Pseudomonadota</taxon>
        <taxon>Alphaproteobacteria</taxon>
        <taxon>Hyphomicrobiales</taxon>
        <taxon>Rhizobiaceae</taxon>
        <taxon>Rhizobium/Agrobacterium group</taxon>
        <taxon>Neorhizobium</taxon>
    </lineage>
</organism>
<dbReference type="GO" id="GO:0019068">
    <property type="term" value="P:virion assembly"/>
    <property type="evidence" value="ECO:0007669"/>
    <property type="project" value="InterPro"/>
</dbReference>
<dbReference type="EMBL" id="VZUL01000002">
    <property type="protein sequence ID" value="KAB1086481.1"/>
    <property type="molecule type" value="Genomic_DNA"/>
</dbReference>
<name>A0A6A1TNR9_NEOGA</name>
<gene>
    <name evidence="2" type="ORF">F4V91_08590</name>
</gene>
<proteinExistence type="predicted"/>
<evidence type="ECO:0000313" key="2">
    <source>
        <dbReference type="EMBL" id="KAB1086481.1"/>
    </source>
</evidence>
<dbReference type="NCBIfam" id="TIGR01539">
    <property type="entry name" value="portal_lambda"/>
    <property type="match status" value="1"/>
</dbReference>
<dbReference type="Proteomes" id="UP000386575">
    <property type="component" value="Unassembled WGS sequence"/>
</dbReference>